<evidence type="ECO:0000313" key="4">
    <source>
        <dbReference type="Proteomes" id="UP001642409"/>
    </source>
</evidence>
<comment type="caution">
    <text evidence="2">The sequence shown here is derived from an EMBL/GenBank/DDBJ whole genome shotgun (WGS) entry which is preliminary data.</text>
</comment>
<organism evidence="2">
    <name type="scientific">Hexamita inflata</name>
    <dbReference type="NCBI Taxonomy" id="28002"/>
    <lineage>
        <taxon>Eukaryota</taxon>
        <taxon>Metamonada</taxon>
        <taxon>Diplomonadida</taxon>
        <taxon>Hexamitidae</taxon>
        <taxon>Hexamitinae</taxon>
        <taxon>Hexamita</taxon>
    </lineage>
</organism>
<evidence type="ECO:0000313" key="2">
    <source>
        <dbReference type="EMBL" id="CAI9976048.1"/>
    </source>
</evidence>
<keyword evidence="1" id="KW-0812">Transmembrane</keyword>
<reference evidence="3 4" key="2">
    <citation type="submission" date="2024-07" db="EMBL/GenBank/DDBJ databases">
        <authorList>
            <person name="Akdeniz Z."/>
        </authorList>
    </citation>
    <scope>NUCLEOTIDE SEQUENCE [LARGE SCALE GENOMIC DNA]</scope>
</reference>
<dbReference type="Proteomes" id="UP001642409">
    <property type="component" value="Unassembled WGS sequence"/>
</dbReference>
<dbReference type="EMBL" id="CAXDID020000252">
    <property type="protein sequence ID" value="CAL6064906.1"/>
    <property type="molecule type" value="Genomic_DNA"/>
</dbReference>
<accession>A0AA86VSI4</accession>
<feature type="transmembrane region" description="Helical" evidence="1">
    <location>
        <begin position="12"/>
        <end position="40"/>
    </location>
</feature>
<gene>
    <name evidence="3" type="ORF">HINF_LOCUS51585</name>
    <name evidence="2" type="ORF">HINF_LOCUS63693</name>
</gene>
<evidence type="ECO:0000256" key="1">
    <source>
        <dbReference type="SAM" id="Phobius"/>
    </source>
</evidence>
<keyword evidence="1" id="KW-0472">Membrane</keyword>
<dbReference type="AlphaFoldDB" id="A0AA86VSI4"/>
<keyword evidence="4" id="KW-1185">Reference proteome</keyword>
<proteinExistence type="predicted"/>
<keyword evidence="1" id="KW-1133">Transmembrane helix</keyword>
<feature type="transmembrane region" description="Helical" evidence="1">
    <location>
        <begin position="60"/>
        <end position="78"/>
    </location>
</feature>
<protein>
    <submittedName>
        <fullName evidence="3">Hypothetical_protein</fullName>
    </submittedName>
</protein>
<evidence type="ECO:0000313" key="3">
    <source>
        <dbReference type="EMBL" id="CAL6064906.1"/>
    </source>
</evidence>
<dbReference type="EMBL" id="CATOUU010001171">
    <property type="protein sequence ID" value="CAI9976048.1"/>
    <property type="molecule type" value="Genomic_DNA"/>
</dbReference>
<sequence length="156" mass="17278">MFQVSHYIRNHHFVNLSLAFITASFLGTIINTILGITSYSLTYRLGQERPIGSGLVGKEFIAVLCIVFINIEVNTTFLKMFMDGAGRIDGQASDKIVVDVVGSIHSFGIKVGQNLQALNCGVVDKQLDFQQIEMRLSSFSNSMSNDLTIQHSLIYI</sequence>
<reference evidence="2" key="1">
    <citation type="submission" date="2023-06" db="EMBL/GenBank/DDBJ databases">
        <authorList>
            <person name="Kurt Z."/>
        </authorList>
    </citation>
    <scope>NUCLEOTIDE SEQUENCE</scope>
</reference>
<name>A0AA86VSI4_9EUKA</name>